<keyword evidence="3" id="KW-1185">Reference proteome</keyword>
<feature type="signal peptide" evidence="1">
    <location>
        <begin position="1"/>
        <end position="27"/>
    </location>
</feature>
<sequence length="178" mass="19001">MNKIPKIVLAASLFSAIAVIPTISAVAANSNVSTISRSELTQEQQKILEAADQVIVSEKVKSSPITTNALTAAATTSKSVTFKRGSSLAWSEATVDWSYNGNAVTNSSAHQDAGYIFPNIVRKNGITKQTSSASSYHIYLSKTTIGAGSVTPWGDVTVYNNDYSDYIRVNKDGTSSHY</sequence>
<organism evidence="2 3">
    <name type="scientific">Paenibacillus hunanensis</name>
    <dbReference type="NCBI Taxonomy" id="539262"/>
    <lineage>
        <taxon>Bacteria</taxon>
        <taxon>Bacillati</taxon>
        <taxon>Bacillota</taxon>
        <taxon>Bacilli</taxon>
        <taxon>Bacillales</taxon>
        <taxon>Paenibacillaceae</taxon>
        <taxon>Paenibacillus</taxon>
    </lineage>
</organism>
<evidence type="ECO:0000313" key="3">
    <source>
        <dbReference type="Proteomes" id="UP001185028"/>
    </source>
</evidence>
<protein>
    <recommendedName>
        <fullName evidence="4">Surface layer protein A domain-containing protein</fullName>
    </recommendedName>
</protein>
<evidence type="ECO:0000256" key="1">
    <source>
        <dbReference type="SAM" id="SignalP"/>
    </source>
</evidence>
<feature type="chain" id="PRO_5046078319" description="Surface layer protein A domain-containing protein" evidence="1">
    <location>
        <begin position="28"/>
        <end position="178"/>
    </location>
</feature>
<reference evidence="2 3" key="1">
    <citation type="submission" date="2023-07" db="EMBL/GenBank/DDBJ databases">
        <title>Genomic Encyclopedia of Type Strains, Phase IV (KMG-IV): sequencing the most valuable type-strain genomes for metagenomic binning, comparative biology and taxonomic classification.</title>
        <authorList>
            <person name="Goeker M."/>
        </authorList>
    </citation>
    <scope>NUCLEOTIDE SEQUENCE [LARGE SCALE GENOMIC DNA]</scope>
    <source>
        <strain evidence="2 3">DSM 22170</strain>
    </source>
</reference>
<gene>
    <name evidence="2" type="ORF">JOC58_000978</name>
</gene>
<accession>A0ABU1IUZ6</accession>
<dbReference type="Proteomes" id="UP001185028">
    <property type="component" value="Unassembled WGS sequence"/>
</dbReference>
<keyword evidence="1" id="KW-0732">Signal</keyword>
<name>A0ABU1IUZ6_9BACL</name>
<dbReference type="EMBL" id="JAVDQH010000003">
    <property type="protein sequence ID" value="MDR6243093.1"/>
    <property type="molecule type" value="Genomic_DNA"/>
</dbReference>
<evidence type="ECO:0000313" key="2">
    <source>
        <dbReference type="EMBL" id="MDR6243093.1"/>
    </source>
</evidence>
<comment type="caution">
    <text evidence="2">The sequence shown here is derived from an EMBL/GenBank/DDBJ whole genome shotgun (WGS) entry which is preliminary data.</text>
</comment>
<dbReference type="RefSeq" id="WP_188775451.1">
    <property type="nucleotide sequence ID" value="NZ_BMMB01000004.1"/>
</dbReference>
<proteinExistence type="predicted"/>
<evidence type="ECO:0008006" key="4">
    <source>
        <dbReference type="Google" id="ProtNLM"/>
    </source>
</evidence>